<dbReference type="AlphaFoldDB" id="A0A095AHR5"/>
<proteinExistence type="predicted"/>
<sequence>MHIVLFVNVGRGEEEEEEEEERFEWRINMNFHLFSPYKFIQICSEVTSETLKQNNKGSNPMKWISFTNTI</sequence>
<dbReference type="EMBL" id="KL250552">
    <property type="protein sequence ID" value="KGB33516.1"/>
    <property type="molecule type" value="Genomic_DNA"/>
</dbReference>
<name>A0A095AHR5_SCHHA</name>
<evidence type="ECO:0000313" key="1">
    <source>
        <dbReference type="EMBL" id="KGB33516.1"/>
    </source>
</evidence>
<accession>A0A095AHR5</accession>
<gene>
    <name evidence="1" type="ORF">MS3_01680</name>
</gene>
<reference evidence="1" key="1">
    <citation type="journal article" date="2012" name="Nat. Genet.">
        <title>Whole-genome sequence of Schistosoma haematobium.</title>
        <authorList>
            <person name="Young N.D."/>
            <person name="Jex A.R."/>
            <person name="Li B."/>
            <person name="Liu S."/>
            <person name="Yang L."/>
            <person name="Xiong Z."/>
            <person name="Li Y."/>
            <person name="Cantacessi C."/>
            <person name="Hall R.S."/>
            <person name="Xu X."/>
            <person name="Chen F."/>
            <person name="Wu X."/>
            <person name="Zerlotini A."/>
            <person name="Oliveira G."/>
            <person name="Hofmann A."/>
            <person name="Zhang G."/>
            <person name="Fang X."/>
            <person name="Kang Y."/>
            <person name="Campbell B.E."/>
            <person name="Loukas A."/>
            <person name="Ranganathan S."/>
            <person name="Rollinson D."/>
            <person name="Rinaldi G."/>
            <person name="Brindley P.J."/>
            <person name="Yang H."/>
            <person name="Wang J."/>
            <person name="Wang J."/>
            <person name="Gasser R.B."/>
        </authorList>
    </citation>
    <scope>NUCLEOTIDE SEQUENCE [LARGE SCALE GENOMIC DNA]</scope>
</reference>
<protein>
    <submittedName>
        <fullName evidence="1">Uncharacterized protein</fullName>
    </submittedName>
</protein>
<organism evidence="1">
    <name type="scientific">Schistosoma haematobium</name>
    <name type="common">Blood fluke</name>
    <dbReference type="NCBI Taxonomy" id="6185"/>
    <lineage>
        <taxon>Eukaryota</taxon>
        <taxon>Metazoa</taxon>
        <taxon>Spiralia</taxon>
        <taxon>Lophotrochozoa</taxon>
        <taxon>Platyhelminthes</taxon>
        <taxon>Trematoda</taxon>
        <taxon>Digenea</taxon>
        <taxon>Strigeidida</taxon>
        <taxon>Schistosomatoidea</taxon>
        <taxon>Schistosomatidae</taxon>
        <taxon>Schistosoma</taxon>
    </lineage>
</organism>